<proteinExistence type="predicted"/>
<evidence type="ECO:0000313" key="1">
    <source>
        <dbReference type="EMBL" id="KKL83761.1"/>
    </source>
</evidence>
<accession>A0A0F9FZT7</accession>
<organism evidence="1">
    <name type="scientific">marine sediment metagenome</name>
    <dbReference type="NCBI Taxonomy" id="412755"/>
    <lineage>
        <taxon>unclassified sequences</taxon>
        <taxon>metagenomes</taxon>
        <taxon>ecological metagenomes</taxon>
    </lineage>
</organism>
<name>A0A0F9FZT7_9ZZZZ</name>
<dbReference type="EMBL" id="LAZR01021889">
    <property type="protein sequence ID" value="KKL83761.1"/>
    <property type="molecule type" value="Genomic_DNA"/>
</dbReference>
<dbReference type="AlphaFoldDB" id="A0A0F9FZT7"/>
<protein>
    <submittedName>
        <fullName evidence="1">Uncharacterized protein</fullName>
    </submittedName>
</protein>
<reference evidence="1" key="1">
    <citation type="journal article" date="2015" name="Nature">
        <title>Complex archaea that bridge the gap between prokaryotes and eukaryotes.</title>
        <authorList>
            <person name="Spang A."/>
            <person name="Saw J.H."/>
            <person name="Jorgensen S.L."/>
            <person name="Zaremba-Niedzwiedzka K."/>
            <person name="Martijn J."/>
            <person name="Lind A.E."/>
            <person name="van Eijk R."/>
            <person name="Schleper C."/>
            <person name="Guy L."/>
            <person name="Ettema T.J."/>
        </authorList>
    </citation>
    <scope>NUCLEOTIDE SEQUENCE</scope>
</reference>
<comment type="caution">
    <text evidence="1">The sequence shown here is derived from an EMBL/GenBank/DDBJ whole genome shotgun (WGS) entry which is preliminary data.</text>
</comment>
<gene>
    <name evidence="1" type="ORF">LCGC14_1971490</name>
</gene>
<sequence>MPRARVRRRSFFSRFSVILARIYLQQWRVRTRVTAMPIDGGHDGTDECQFPPLRLALPRLPGPGECSLLGCYQMVLAKRLCSKHYHEEAEARRRRKRARCRAPQCDRVARSDGLCRPCYRDRVAHNPCHADPDCPREAFAEQLCQRHYVLRYGRCTYGACESTDIHCMRSMLCRLHYNREHRKRKNERRDDRADGDALANKRRASLLRELPPAPSPPPAAAVVEAVAEAAATTCMWLWS</sequence>